<dbReference type="Proteomes" id="UP000290287">
    <property type="component" value="Unassembled WGS sequence"/>
</dbReference>
<organism evidence="8 9">
    <name type="scientific">Veronia nyctiphanis</name>
    <dbReference type="NCBI Taxonomy" id="1278244"/>
    <lineage>
        <taxon>Bacteria</taxon>
        <taxon>Pseudomonadati</taxon>
        <taxon>Pseudomonadota</taxon>
        <taxon>Gammaproteobacteria</taxon>
        <taxon>Vibrionales</taxon>
        <taxon>Vibrionaceae</taxon>
        <taxon>Veronia</taxon>
    </lineage>
</organism>
<name>A0A4Q0YW64_9GAMM</name>
<keyword evidence="3" id="KW-0068">Autocatalytic cleavage</keyword>
<keyword evidence="1" id="KW-0645">Protease</keyword>
<evidence type="ECO:0000256" key="3">
    <source>
        <dbReference type="ARBA" id="ARBA00022813"/>
    </source>
</evidence>
<evidence type="ECO:0000256" key="4">
    <source>
        <dbReference type="ARBA" id="ARBA00069124"/>
    </source>
</evidence>
<dbReference type="InterPro" id="IPR000246">
    <property type="entry name" value="Peptidase_T2"/>
</dbReference>
<dbReference type="GO" id="GO:0008233">
    <property type="term" value="F:peptidase activity"/>
    <property type="evidence" value="ECO:0007669"/>
    <property type="project" value="UniProtKB-KW"/>
</dbReference>
<reference evidence="8 9" key="1">
    <citation type="submission" date="2017-10" db="EMBL/GenBank/DDBJ databases">
        <title>Nyctiphanis sp. nov., isolated from the stomach of the euphausiid Nyctiphanes simplex (Hansen, 1911) in the Gulf of California.</title>
        <authorList>
            <person name="Gomez-Gil B."/>
            <person name="Aguilar-Mendez M."/>
            <person name="Lopez-Cortes A."/>
            <person name="Gomez-Gutierrez J."/>
            <person name="Roque A."/>
            <person name="Lang E."/>
            <person name="Gonzalez-Castillo A."/>
        </authorList>
    </citation>
    <scope>NUCLEOTIDE SEQUENCE [LARGE SCALE GENOMIC DNA]</scope>
    <source>
        <strain evidence="8 9">CAIM 600</strain>
    </source>
</reference>
<dbReference type="EMBL" id="PEIB01000009">
    <property type="protein sequence ID" value="RXJ73429.1"/>
    <property type="molecule type" value="Genomic_DNA"/>
</dbReference>
<evidence type="ECO:0000256" key="5">
    <source>
        <dbReference type="PIRSR" id="PIRSR600246-1"/>
    </source>
</evidence>
<evidence type="ECO:0000256" key="2">
    <source>
        <dbReference type="ARBA" id="ARBA00022801"/>
    </source>
</evidence>
<dbReference type="AlphaFoldDB" id="A0A4Q0YW64"/>
<proteinExistence type="predicted"/>
<dbReference type="PANTHER" id="PTHR10188:SF6">
    <property type="entry name" value="N(4)-(BETA-N-ACETYLGLUCOSAMINYL)-L-ASPARAGINASE"/>
    <property type="match status" value="1"/>
</dbReference>
<evidence type="ECO:0000256" key="1">
    <source>
        <dbReference type="ARBA" id="ARBA00022670"/>
    </source>
</evidence>
<feature type="active site" description="Nucleophile" evidence="5">
    <location>
        <position position="178"/>
    </location>
</feature>
<evidence type="ECO:0000256" key="7">
    <source>
        <dbReference type="PIRSR" id="PIRSR600246-3"/>
    </source>
</evidence>
<keyword evidence="9" id="KW-1185">Reference proteome</keyword>
<dbReference type="FunFam" id="3.60.20.30:FF:000001">
    <property type="entry name" value="Isoaspartyl peptidase/L-asparaginase"/>
    <property type="match status" value="1"/>
</dbReference>
<evidence type="ECO:0000313" key="9">
    <source>
        <dbReference type="Proteomes" id="UP000290287"/>
    </source>
</evidence>
<comment type="caution">
    <text evidence="8">The sequence shown here is derived from an EMBL/GenBank/DDBJ whole genome shotgun (WGS) entry which is preliminary data.</text>
</comment>
<dbReference type="SUPFAM" id="SSF56235">
    <property type="entry name" value="N-terminal nucleophile aminohydrolases (Ntn hydrolases)"/>
    <property type="match status" value="1"/>
</dbReference>
<dbReference type="GO" id="GO:0006508">
    <property type="term" value="P:proteolysis"/>
    <property type="evidence" value="ECO:0007669"/>
    <property type="project" value="UniProtKB-KW"/>
</dbReference>
<accession>A0A4Q0YW64</accession>
<dbReference type="OrthoDB" id="9780217at2"/>
<keyword evidence="2" id="KW-0378">Hydrolase</keyword>
<protein>
    <recommendedName>
        <fullName evidence="4">Isoaspartyl peptidase</fullName>
    </recommendedName>
</protein>
<evidence type="ECO:0000256" key="6">
    <source>
        <dbReference type="PIRSR" id="PIRSR600246-2"/>
    </source>
</evidence>
<dbReference type="InterPro" id="IPR029055">
    <property type="entry name" value="Ntn_hydrolases_N"/>
</dbReference>
<gene>
    <name evidence="8" type="ORF">CS022_09240</name>
</gene>
<dbReference type="CDD" id="cd04701">
    <property type="entry name" value="Asparaginase_2"/>
    <property type="match status" value="1"/>
</dbReference>
<feature type="binding site" evidence="6">
    <location>
        <begin position="206"/>
        <end position="209"/>
    </location>
    <ligand>
        <name>substrate</name>
    </ligand>
</feature>
<evidence type="ECO:0000313" key="8">
    <source>
        <dbReference type="EMBL" id="RXJ73429.1"/>
    </source>
</evidence>
<dbReference type="Gene3D" id="3.60.20.30">
    <property type="entry name" value="(Glycosyl)asparaginase"/>
    <property type="match status" value="1"/>
</dbReference>
<feature type="binding site" evidence="6">
    <location>
        <begin position="229"/>
        <end position="232"/>
    </location>
    <ligand>
        <name>substrate</name>
    </ligand>
</feature>
<dbReference type="PANTHER" id="PTHR10188">
    <property type="entry name" value="L-ASPARAGINASE"/>
    <property type="match status" value="1"/>
</dbReference>
<dbReference type="GO" id="GO:0016811">
    <property type="term" value="F:hydrolase activity, acting on carbon-nitrogen (but not peptide) bonds, in linear amides"/>
    <property type="evidence" value="ECO:0007669"/>
    <property type="project" value="UniProtKB-ARBA"/>
</dbReference>
<dbReference type="Pfam" id="PF01112">
    <property type="entry name" value="Asparaginase_2"/>
    <property type="match status" value="1"/>
</dbReference>
<feature type="site" description="Cleavage; by autolysis" evidence="7">
    <location>
        <begin position="177"/>
        <end position="178"/>
    </location>
</feature>
<sequence>MKTFSLAIHGGAGTIEKDKMSPELELAYRKALAASLRAGSAVLGRGGSAVDAVEAAVAVMEDDPLFNAGKGSVLTHDEMVEMDAALMDGKTLAAGALCGVRHIKNPIKLAKDIMTQSEHVMLSGEGAEQFAFKVAGHEYTEQDYFFTDRRYDQLLETKASGGVALSESAFPDDKKHGTVGAVAIDADGNLAAATSTGGVTNKRFGRVGDSPLLGAGTFARNGNVAISATGMGEALLRCTVAGDIAGRMQYGGQSVSEACEAVIQGPLLDMSGEGGVIAIDGNGVVHFEFNCPGMYRGRINDEASQSWLFLPVSRCRHFKVFHGPIKKPLMRLFYWSLSERRALLIVRRWGLFCHAGKV</sequence>